<accession>A0A1H7T3D4</accession>
<dbReference type="EMBL" id="FOAD01000008">
    <property type="protein sequence ID" value="SEL78999.1"/>
    <property type="molecule type" value="Genomic_DNA"/>
</dbReference>
<dbReference type="Proteomes" id="UP000183894">
    <property type="component" value="Unassembled WGS sequence"/>
</dbReference>
<reference evidence="1 2" key="1">
    <citation type="submission" date="2016-10" db="EMBL/GenBank/DDBJ databases">
        <authorList>
            <person name="de Groot N.N."/>
        </authorList>
    </citation>
    <scope>NUCLEOTIDE SEQUENCE [LARGE SCALE GENOMIC DNA]</scope>
    <source>
        <strain evidence="1 2">CDM_5</strain>
    </source>
</reference>
<proteinExistence type="predicted"/>
<organism evidence="1 2">
    <name type="scientific">Haloferax larsenii</name>
    <dbReference type="NCBI Taxonomy" id="302484"/>
    <lineage>
        <taxon>Archaea</taxon>
        <taxon>Methanobacteriati</taxon>
        <taxon>Methanobacteriota</taxon>
        <taxon>Stenosarchaea group</taxon>
        <taxon>Halobacteria</taxon>
        <taxon>Halobacteriales</taxon>
        <taxon>Haloferacaceae</taxon>
        <taxon>Haloferax</taxon>
    </lineage>
</organism>
<evidence type="ECO:0000313" key="1">
    <source>
        <dbReference type="EMBL" id="SEL78999.1"/>
    </source>
</evidence>
<dbReference type="AlphaFoldDB" id="A0A1H7T3D4"/>
<protein>
    <submittedName>
        <fullName evidence="1">Uncharacterized protein</fullName>
    </submittedName>
</protein>
<evidence type="ECO:0000313" key="2">
    <source>
        <dbReference type="Proteomes" id="UP000183894"/>
    </source>
</evidence>
<sequence length="303" mass="34732">MTMDGLITGENDERVGLSVIDNEDAEHLIEMEFDGTIKHHQSESYADNPALRTREECERVDQARRFARWHVYRERGYDTVPPTENPDRLLAGLLGITMLSEAEFDEYFGDLEDQLHDHYDGSSVNLPFPNADPDDAIIYQKDVYLTPDPTEFEPPVLDQYLARFDGEPDSPVTDGIRDIEPDGMNDLTFEVEAVSEMHILHNDGQGSEQVYHGDQPLDRDPDVRVELMAFDPASVDSFHQYVVSNLAYQIRDRFLLMGVKPPVAFRTQGWGSYEGFQCQKFCSLYEEYWSTEDTITSWEPGVE</sequence>
<name>A0A1H7T3D4_HALLR</name>
<dbReference type="Pfam" id="PF25858">
    <property type="entry name" value="DUF7958"/>
    <property type="match status" value="1"/>
</dbReference>
<dbReference type="InterPro" id="IPR058264">
    <property type="entry name" value="DUF7958"/>
</dbReference>
<gene>
    <name evidence="1" type="ORF">SAMN04488691_10844</name>
</gene>